<comment type="caution">
    <text evidence="2">The sequence shown here is derived from an EMBL/GenBank/DDBJ whole genome shotgun (WGS) entry which is preliminary data.</text>
</comment>
<feature type="chain" id="PRO_5020674308" evidence="1">
    <location>
        <begin position="29"/>
        <end position="275"/>
    </location>
</feature>
<protein>
    <submittedName>
        <fullName evidence="2">Uncharacterized protein</fullName>
    </submittedName>
</protein>
<keyword evidence="1" id="KW-0732">Signal</keyword>
<dbReference type="PROSITE" id="PS51257">
    <property type="entry name" value="PROKAR_LIPOPROTEIN"/>
    <property type="match status" value="1"/>
</dbReference>
<accession>A0A4S3K7H4</accession>
<organism evidence="2 3">
    <name type="scientific">Rhodanobacter lindaniclasticus</name>
    <dbReference type="NCBI Taxonomy" id="75310"/>
    <lineage>
        <taxon>Bacteria</taxon>
        <taxon>Pseudomonadati</taxon>
        <taxon>Pseudomonadota</taxon>
        <taxon>Gammaproteobacteria</taxon>
        <taxon>Lysobacterales</taxon>
        <taxon>Rhodanobacteraceae</taxon>
        <taxon>Rhodanobacter</taxon>
    </lineage>
</organism>
<dbReference type="EMBL" id="MWIO01000083">
    <property type="protein sequence ID" value="THD04163.1"/>
    <property type="molecule type" value="Genomic_DNA"/>
</dbReference>
<evidence type="ECO:0000313" key="3">
    <source>
        <dbReference type="Proteomes" id="UP000306317"/>
    </source>
</evidence>
<name>A0A4S3K7H4_9GAMM</name>
<dbReference type="RefSeq" id="WP_136260051.1">
    <property type="nucleotide sequence ID" value="NZ_MWIO01000083.1"/>
</dbReference>
<keyword evidence="3" id="KW-1185">Reference proteome</keyword>
<reference evidence="2 3" key="1">
    <citation type="submission" date="2017-02" db="EMBL/GenBank/DDBJ databases">
        <title>Whole genome sequencing of Rhodanobacter lindaniclasticus DSM 17932.</title>
        <authorList>
            <person name="Kumar S."/>
            <person name="Patil P."/>
            <person name="Patil P.B."/>
        </authorList>
    </citation>
    <scope>NUCLEOTIDE SEQUENCE [LARGE SCALE GENOMIC DNA]</scope>
    <source>
        <strain evidence="2 3">DSM 17932</strain>
    </source>
</reference>
<evidence type="ECO:0000313" key="2">
    <source>
        <dbReference type="EMBL" id="THD04163.1"/>
    </source>
</evidence>
<feature type="signal peptide" evidence="1">
    <location>
        <begin position="1"/>
        <end position="28"/>
    </location>
</feature>
<dbReference type="Proteomes" id="UP000306317">
    <property type="component" value="Unassembled WGS sequence"/>
</dbReference>
<dbReference type="Gene3D" id="2.60.120.380">
    <property type="match status" value="2"/>
</dbReference>
<proteinExistence type="predicted"/>
<evidence type="ECO:0000256" key="1">
    <source>
        <dbReference type="SAM" id="SignalP"/>
    </source>
</evidence>
<sequence length="275" mass="28945">MSRFRLFRRALGVSLGLAAACVSLPALASDPVAVTFAANSVWAQEIGNLTHSDSSVDYTVPVAAGKTLQLNLLTRNPNLHFRVEDQTRGKRLLDTAKTGESSWTLPNAPAATYAIRVYVDPAAMPSGDTSKYALQIGQYGVEDLQVPTSAVTFEAGKPWAQQAMTLQPGATAHNFTVAIAAGMMMKINLISNSPGLHFKVTDQTHDKALVDTSTTGANTWTESVATATNYLIQVYVDAAAPAGQTQFALQVGQYPSGNTQPAGATTAAAPSTPSM</sequence>
<dbReference type="OrthoDB" id="5944750at2"/>
<dbReference type="AlphaFoldDB" id="A0A4S3K7H4"/>
<gene>
    <name evidence="2" type="ORF">B1991_17925</name>
</gene>